<comment type="caution">
    <text evidence="2">The sequence shown here is derived from an EMBL/GenBank/DDBJ whole genome shotgun (WGS) entry which is preliminary data.</text>
</comment>
<protein>
    <submittedName>
        <fullName evidence="2">IS701 family transposase</fullName>
    </submittedName>
</protein>
<dbReference type="NCBIfam" id="NF033540">
    <property type="entry name" value="transpos_IS701"/>
    <property type="match status" value="1"/>
</dbReference>
<name>A0A9E3HCF3_9NOST</name>
<dbReference type="Proteomes" id="UP000813215">
    <property type="component" value="Unassembled WGS sequence"/>
</dbReference>
<dbReference type="EMBL" id="JAHHHW010000141">
    <property type="protein sequence ID" value="MBW4434716.1"/>
    <property type="molecule type" value="Genomic_DNA"/>
</dbReference>
<dbReference type="AlphaFoldDB" id="A0A9E3HCF3"/>
<dbReference type="InterPro" id="IPR039365">
    <property type="entry name" value="IS701-like"/>
</dbReference>
<dbReference type="Pfam" id="PF13546">
    <property type="entry name" value="DDE_5"/>
    <property type="match status" value="1"/>
</dbReference>
<sequence>MRHIENIFPEVRSFESFKYLHVGMISQIKRKSLPEIAKVVGLKNEQSLHHFLTESSWEIKGLVERRLSLTLSMLKGETFILLIDETVDKKKGNSTDYVSRQYIGNLGKVENGLVSVNAYGVLGTIVFPLTFKIFKPKTTLTEGDIYKTKPELAGEIIQELREIGFKFEVVLADCLYGESKTFRKVLDECELKYVLAVRSNHQAWAEAEKEKNTEWYTFDRIFANGKEQVYYIQEIICSGREDLRYWKITKDIFKD</sequence>
<evidence type="ECO:0000259" key="1">
    <source>
        <dbReference type="Pfam" id="PF13546"/>
    </source>
</evidence>
<dbReference type="PANTHER" id="PTHR33627">
    <property type="entry name" value="TRANSPOSASE"/>
    <property type="match status" value="1"/>
</dbReference>
<dbReference type="InterPro" id="IPR038721">
    <property type="entry name" value="IS701-like_DDE_dom"/>
</dbReference>
<reference evidence="2" key="1">
    <citation type="submission" date="2021-05" db="EMBL/GenBank/DDBJ databases">
        <authorList>
            <person name="Pietrasiak N."/>
            <person name="Ward R."/>
            <person name="Stajich J.E."/>
            <person name="Kurbessoian T."/>
        </authorList>
    </citation>
    <scope>NUCLEOTIDE SEQUENCE</scope>
    <source>
        <strain evidence="2">HA4357-MV3</strain>
    </source>
</reference>
<evidence type="ECO:0000313" key="3">
    <source>
        <dbReference type="Proteomes" id="UP000813215"/>
    </source>
</evidence>
<accession>A0A9E3HCF3</accession>
<feature type="domain" description="Transposase IS701-like DDE" evidence="1">
    <location>
        <begin position="19"/>
        <end position="208"/>
    </location>
</feature>
<evidence type="ECO:0000313" key="2">
    <source>
        <dbReference type="EMBL" id="MBW4434716.1"/>
    </source>
</evidence>
<dbReference type="PANTHER" id="PTHR33627:SF1">
    <property type="entry name" value="TRANSPOSASE"/>
    <property type="match status" value="1"/>
</dbReference>
<organism evidence="2 3">
    <name type="scientific">Pelatocladus maniniholoensis HA4357-MV3</name>
    <dbReference type="NCBI Taxonomy" id="1117104"/>
    <lineage>
        <taxon>Bacteria</taxon>
        <taxon>Bacillati</taxon>
        <taxon>Cyanobacteriota</taxon>
        <taxon>Cyanophyceae</taxon>
        <taxon>Nostocales</taxon>
        <taxon>Nostocaceae</taxon>
        <taxon>Pelatocladus</taxon>
    </lineage>
</organism>
<proteinExistence type="predicted"/>
<reference evidence="2" key="2">
    <citation type="journal article" date="2022" name="Microbiol. Resour. Announc.">
        <title>Metagenome Sequencing to Explore Phylogenomics of Terrestrial Cyanobacteria.</title>
        <authorList>
            <person name="Ward R.D."/>
            <person name="Stajich J.E."/>
            <person name="Johansen J.R."/>
            <person name="Huntemann M."/>
            <person name="Clum A."/>
            <person name="Foster B."/>
            <person name="Foster B."/>
            <person name="Roux S."/>
            <person name="Palaniappan K."/>
            <person name="Varghese N."/>
            <person name="Mukherjee S."/>
            <person name="Reddy T.B.K."/>
            <person name="Daum C."/>
            <person name="Copeland A."/>
            <person name="Chen I.A."/>
            <person name="Ivanova N.N."/>
            <person name="Kyrpides N.C."/>
            <person name="Shapiro N."/>
            <person name="Eloe-Fadrosh E.A."/>
            <person name="Pietrasiak N."/>
        </authorList>
    </citation>
    <scope>NUCLEOTIDE SEQUENCE</scope>
    <source>
        <strain evidence="2">HA4357-MV3</strain>
    </source>
</reference>
<gene>
    <name evidence="2" type="ORF">KME28_24140</name>
</gene>